<feature type="non-terminal residue" evidence="2">
    <location>
        <position position="1"/>
    </location>
</feature>
<sequence>SEWMAVFGTGYIFLVLIQTALCHFESKPQPDSAKTKSEYYEINVENLRSLWHNAMIRGLIKARTKELLANLPKIEEIVYKQCVKDAKSTVALAKCAVRVFDARDNAKTKEEEEARRKNRTKPVVSITAHREPFPREDYNTTKRNEQVRYQTKVLATHLPRNSYRNVIRPQRGERRFRSREKSSFMRTQKRNSSMYSFFKKSSLTRETTHTVPETVKGHMRTKRRIKDDTDTFKPSFNLRQIAMKYIRKMLGEFRLKCY</sequence>
<dbReference type="Proteomes" id="UP001331761">
    <property type="component" value="Unassembled WGS sequence"/>
</dbReference>
<dbReference type="EMBL" id="WIXE01014212">
    <property type="protein sequence ID" value="KAK5974462.1"/>
    <property type="molecule type" value="Genomic_DNA"/>
</dbReference>
<keyword evidence="1" id="KW-0732">Signal</keyword>
<feature type="signal peptide" evidence="1">
    <location>
        <begin position="1"/>
        <end position="22"/>
    </location>
</feature>
<proteinExistence type="predicted"/>
<feature type="chain" id="PRO_5042874758" evidence="1">
    <location>
        <begin position="23"/>
        <end position="258"/>
    </location>
</feature>
<evidence type="ECO:0000256" key="1">
    <source>
        <dbReference type="SAM" id="SignalP"/>
    </source>
</evidence>
<gene>
    <name evidence="2" type="ORF">GCK32_018095</name>
</gene>
<keyword evidence="3" id="KW-1185">Reference proteome</keyword>
<comment type="caution">
    <text evidence="2">The sequence shown here is derived from an EMBL/GenBank/DDBJ whole genome shotgun (WGS) entry which is preliminary data.</text>
</comment>
<accession>A0AAN8IM72</accession>
<evidence type="ECO:0000313" key="2">
    <source>
        <dbReference type="EMBL" id="KAK5974462.1"/>
    </source>
</evidence>
<name>A0AAN8IM72_TRICO</name>
<feature type="non-terminal residue" evidence="2">
    <location>
        <position position="258"/>
    </location>
</feature>
<dbReference type="AlphaFoldDB" id="A0AAN8IM72"/>
<reference evidence="2 3" key="1">
    <citation type="submission" date="2019-10" db="EMBL/GenBank/DDBJ databases">
        <title>Assembly and Annotation for the nematode Trichostrongylus colubriformis.</title>
        <authorList>
            <person name="Martin J."/>
        </authorList>
    </citation>
    <scope>NUCLEOTIDE SEQUENCE [LARGE SCALE GENOMIC DNA]</scope>
    <source>
        <strain evidence="2">G859</strain>
        <tissue evidence="2">Whole worm</tissue>
    </source>
</reference>
<protein>
    <submittedName>
        <fullName evidence="2">Uncharacterized protein</fullName>
    </submittedName>
</protein>
<evidence type="ECO:0000313" key="3">
    <source>
        <dbReference type="Proteomes" id="UP001331761"/>
    </source>
</evidence>
<organism evidence="2 3">
    <name type="scientific">Trichostrongylus colubriformis</name>
    <name type="common">Black scour worm</name>
    <dbReference type="NCBI Taxonomy" id="6319"/>
    <lineage>
        <taxon>Eukaryota</taxon>
        <taxon>Metazoa</taxon>
        <taxon>Ecdysozoa</taxon>
        <taxon>Nematoda</taxon>
        <taxon>Chromadorea</taxon>
        <taxon>Rhabditida</taxon>
        <taxon>Rhabditina</taxon>
        <taxon>Rhabditomorpha</taxon>
        <taxon>Strongyloidea</taxon>
        <taxon>Trichostrongylidae</taxon>
        <taxon>Trichostrongylus</taxon>
    </lineage>
</organism>